<evidence type="ECO:0000313" key="4">
    <source>
        <dbReference type="Proteomes" id="UP000039865"/>
    </source>
</evidence>
<keyword evidence="1" id="KW-0328">Glycosyltransferase</keyword>
<dbReference type="Gene3D" id="3.40.50.11350">
    <property type="match status" value="1"/>
</dbReference>
<dbReference type="AlphaFoldDB" id="A0A078AX02"/>
<protein>
    <submittedName>
        <fullName evidence="3">Glycosyl transferase family 11</fullName>
    </submittedName>
</protein>
<dbReference type="PANTHER" id="PTHR11927:SF9">
    <property type="entry name" value="L-FUCOSYLTRANSFERASE"/>
    <property type="match status" value="1"/>
</dbReference>
<evidence type="ECO:0000256" key="1">
    <source>
        <dbReference type="ARBA" id="ARBA00022676"/>
    </source>
</evidence>
<dbReference type="OrthoDB" id="3226at2759"/>
<proteinExistence type="predicted"/>
<accession>A0A078AX02</accession>
<dbReference type="PANTHER" id="PTHR11927">
    <property type="entry name" value="GALACTOSIDE 2-L-FUCOSYLTRANSFERASE"/>
    <property type="match status" value="1"/>
</dbReference>
<dbReference type="Pfam" id="PF01531">
    <property type="entry name" value="Glyco_transf_11"/>
    <property type="match status" value="1"/>
</dbReference>
<keyword evidence="4" id="KW-1185">Reference proteome</keyword>
<gene>
    <name evidence="3" type="primary">Contig9066.g9699</name>
    <name evidence="3" type="ORF">STYLEM_16071</name>
</gene>
<dbReference type="EMBL" id="CCKQ01015170">
    <property type="protein sequence ID" value="CDW86970.1"/>
    <property type="molecule type" value="Genomic_DNA"/>
</dbReference>
<evidence type="ECO:0000256" key="2">
    <source>
        <dbReference type="ARBA" id="ARBA00022679"/>
    </source>
</evidence>
<dbReference type="InterPro" id="IPR002516">
    <property type="entry name" value="Glyco_trans_11"/>
</dbReference>
<keyword evidence="2 3" id="KW-0808">Transferase</keyword>
<name>A0A078AX02_STYLE</name>
<reference evidence="3 4" key="1">
    <citation type="submission" date="2014-06" db="EMBL/GenBank/DDBJ databases">
        <authorList>
            <person name="Swart Estienne"/>
        </authorList>
    </citation>
    <scope>NUCLEOTIDE SEQUENCE [LARGE SCALE GENOMIC DNA]</scope>
    <source>
        <strain evidence="3 4">130c</strain>
    </source>
</reference>
<dbReference type="GO" id="GO:0008107">
    <property type="term" value="F:galactoside 2-alpha-L-fucosyltransferase activity"/>
    <property type="evidence" value="ECO:0007669"/>
    <property type="project" value="InterPro"/>
</dbReference>
<evidence type="ECO:0000313" key="3">
    <source>
        <dbReference type="EMBL" id="CDW86970.1"/>
    </source>
</evidence>
<dbReference type="GO" id="GO:0016020">
    <property type="term" value="C:membrane"/>
    <property type="evidence" value="ECO:0007669"/>
    <property type="project" value="InterPro"/>
</dbReference>
<dbReference type="Proteomes" id="UP000039865">
    <property type="component" value="Unassembled WGS sequence"/>
</dbReference>
<dbReference type="InParanoid" id="A0A078AX02"/>
<organism evidence="3 4">
    <name type="scientific">Stylonychia lemnae</name>
    <name type="common">Ciliate</name>
    <dbReference type="NCBI Taxonomy" id="5949"/>
    <lineage>
        <taxon>Eukaryota</taxon>
        <taxon>Sar</taxon>
        <taxon>Alveolata</taxon>
        <taxon>Ciliophora</taxon>
        <taxon>Intramacronucleata</taxon>
        <taxon>Spirotrichea</taxon>
        <taxon>Stichotrichia</taxon>
        <taxon>Sporadotrichida</taxon>
        <taxon>Oxytrichidae</taxon>
        <taxon>Stylonychinae</taxon>
        <taxon>Stylonychia</taxon>
    </lineage>
</organism>
<dbReference type="GO" id="GO:0005975">
    <property type="term" value="P:carbohydrate metabolic process"/>
    <property type="evidence" value="ECO:0007669"/>
    <property type="project" value="InterPro"/>
</dbReference>
<dbReference type="CDD" id="cd11301">
    <property type="entry name" value="Fut1_Fut2_like"/>
    <property type="match status" value="1"/>
</dbReference>
<sequence length="323" mass="38527">MQRVVILAREQKGGLGNQLMNYAAAYTLAKRTNSRLYLVDEMYGNEEQRQYSETSRDFLLDKFDLKYDKIISLEDYNEFDNSDAIKLGLVNYHPSIVNKTENIIMNDYFLHYRYFKDYYQEIQEMIRSQAKLQKSDEYLFWENKIKKSLAIAVHLRLGDLENYYGDGNRKISVQYQVRAMQFITELLHQRSIEMPLFFVFTDSSLIARQFFSNTANVKIVSNGTMTSIEEFYLMMNCKHFIIPTSTFSWMAAYVSNSNDKIVIAPEYDWPKLYDFKTYQKPSYKFDERFWSQDKMEGWWIINPFLISADTPRQIKRTNVKVKR</sequence>